<evidence type="ECO:0000313" key="1">
    <source>
        <dbReference type="EMBL" id="GAA4448443.1"/>
    </source>
</evidence>
<gene>
    <name evidence="1" type="ORF">GCM10023156_11580</name>
</gene>
<dbReference type="EMBL" id="BAABGA010000017">
    <property type="protein sequence ID" value="GAA4448443.1"/>
    <property type="molecule type" value="Genomic_DNA"/>
</dbReference>
<dbReference type="Proteomes" id="UP001500840">
    <property type="component" value="Unassembled WGS sequence"/>
</dbReference>
<name>A0ABP8MFX4_9BACT</name>
<evidence type="ECO:0000313" key="2">
    <source>
        <dbReference type="Proteomes" id="UP001500840"/>
    </source>
</evidence>
<accession>A0ABP8MFX4</accession>
<comment type="caution">
    <text evidence="1">The sequence shown here is derived from an EMBL/GenBank/DDBJ whole genome shotgun (WGS) entry which is preliminary data.</text>
</comment>
<keyword evidence="2" id="KW-1185">Reference proteome</keyword>
<protein>
    <submittedName>
        <fullName evidence="1">Uncharacterized protein</fullName>
    </submittedName>
</protein>
<sequence>MQQKQKRGRSPFDCILDADVVRWRLQSVLTEASRLRFLLRVASEVESGSPLDEPEAGHV</sequence>
<proteinExistence type="predicted"/>
<reference evidence="2" key="1">
    <citation type="journal article" date="2019" name="Int. J. Syst. Evol. Microbiol.">
        <title>The Global Catalogue of Microorganisms (GCM) 10K type strain sequencing project: providing services to taxonomists for standard genome sequencing and annotation.</title>
        <authorList>
            <consortium name="The Broad Institute Genomics Platform"/>
            <consortium name="The Broad Institute Genome Sequencing Center for Infectious Disease"/>
            <person name="Wu L."/>
            <person name="Ma J."/>
        </authorList>
    </citation>
    <scope>NUCLEOTIDE SEQUENCE [LARGE SCALE GENOMIC DNA]</scope>
    <source>
        <strain evidence="2">JCM 17759</strain>
    </source>
</reference>
<organism evidence="1 2">
    <name type="scientific">Novipirellula rosea</name>
    <dbReference type="NCBI Taxonomy" id="1031540"/>
    <lineage>
        <taxon>Bacteria</taxon>
        <taxon>Pseudomonadati</taxon>
        <taxon>Planctomycetota</taxon>
        <taxon>Planctomycetia</taxon>
        <taxon>Pirellulales</taxon>
        <taxon>Pirellulaceae</taxon>
        <taxon>Novipirellula</taxon>
    </lineage>
</organism>